<gene>
    <name evidence="2" type="ORF">RJT34_18980</name>
</gene>
<proteinExistence type="predicted"/>
<keyword evidence="3" id="KW-1185">Reference proteome</keyword>
<keyword evidence="1" id="KW-0472">Membrane</keyword>
<feature type="transmembrane region" description="Helical" evidence="1">
    <location>
        <begin position="56"/>
        <end position="75"/>
    </location>
</feature>
<sequence length="85" mass="10016">MAFVKVNGFLYMQVYGSEILERVEDCSQRLNIIIHQPAWGHPLYAKLKLANQTPKSFVHFVLYSSFLFFTSYLFFEPYFPLLNAE</sequence>
<accession>A0AAN9P2R1</accession>
<keyword evidence="1" id="KW-1133">Transmembrane helix</keyword>
<evidence type="ECO:0000256" key="1">
    <source>
        <dbReference type="SAM" id="Phobius"/>
    </source>
</evidence>
<reference evidence="2 3" key="1">
    <citation type="submission" date="2024-01" db="EMBL/GenBank/DDBJ databases">
        <title>The genomes of 5 underutilized Papilionoideae crops provide insights into root nodulation and disease resistance.</title>
        <authorList>
            <person name="Yuan L."/>
        </authorList>
    </citation>
    <scope>NUCLEOTIDE SEQUENCE [LARGE SCALE GENOMIC DNA]</scope>
    <source>
        <strain evidence="2">LY-2023</strain>
        <tissue evidence="2">Leaf</tissue>
    </source>
</reference>
<evidence type="ECO:0000313" key="3">
    <source>
        <dbReference type="Proteomes" id="UP001359559"/>
    </source>
</evidence>
<organism evidence="2 3">
    <name type="scientific">Clitoria ternatea</name>
    <name type="common">Butterfly pea</name>
    <dbReference type="NCBI Taxonomy" id="43366"/>
    <lineage>
        <taxon>Eukaryota</taxon>
        <taxon>Viridiplantae</taxon>
        <taxon>Streptophyta</taxon>
        <taxon>Embryophyta</taxon>
        <taxon>Tracheophyta</taxon>
        <taxon>Spermatophyta</taxon>
        <taxon>Magnoliopsida</taxon>
        <taxon>eudicotyledons</taxon>
        <taxon>Gunneridae</taxon>
        <taxon>Pentapetalae</taxon>
        <taxon>rosids</taxon>
        <taxon>fabids</taxon>
        <taxon>Fabales</taxon>
        <taxon>Fabaceae</taxon>
        <taxon>Papilionoideae</taxon>
        <taxon>50 kb inversion clade</taxon>
        <taxon>NPAAA clade</taxon>
        <taxon>indigoferoid/millettioid clade</taxon>
        <taxon>Phaseoleae</taxon>
        <taxon>Clitoria</taxon>
    </lineage>
</organism>
<dbReference type="AlphaFoldDB" id="A0AAN9P2R1"/>
<dbReference type="EMBL" id="JAYKXN010000005">
    <property type="protein sequence ID" value="KAK7284238.1"/>
    <property type="molecule type" value="Genomic_DNA"/>
</dbReference>
<keyword evidence="1" id="KW-0812">Transmembrane</keyword>
<dbReference type="Proteomes" id="UP001359559">
    <property type="component" value="Unassembled WGS sequence"/>
</dbReference>
<evidence type="ECO:0000313" key="2">
    <source>
        <dbReference type="EMBL" id="KAK7284238.1"/>
    </source>
</evidence>
<comment type="caution">
    <text evidence="2">The sequence shown here is derived from an EMBL/GenBank/DDBJ whole genome shotgun (WGS) entry which is preliminary data.</text>
</comment>
<protein>
    <submittedName>
        <fullName evidence="2">Uncharacterized protein</fullName>
    </submittedName>
</protein>
<name>A0AAN9P2R1_CLITE</name>